<evidence type="ECO:0000313" key="3">
    <source>
        <dbReference type="Proteomes" id="UP000572540"/>
    </source>
</evidence>
<evidence type="ECO:0000256" key="1">
    <source>
        <dbReference type="SAM" id="Phobius"/>
    </source>
</evidence>
<evidence type="ECO:0000313" key="2">
    <source>
        <dbReference type="EMBL" id="NYH13443.1"/>
    </source>
</evidence>
<dbReference type="Proteomes" id="UP000572540">
    <property type="component" value="Unassembled WGS sequence"/>
</dbReference>
<reference evidence="2 3" key="1">
    <citation type="submission" date="2020-07" db="EMBL/GenBank/DDBJ databases">
        <title>Exploring microbial biodiversity for novel pathways involved in the catabolism of aromatic compounds derived from lignin.</title>
        <authorList>
            <person name="Elkins J."/>
        </authorList>
    </citation>
    <scope>NUCLEOTIDE SEQUENCE [LARGE SCALE GENOMIC DNA]</scope>
    <source>
        <strain evidence="2 3">H2C3B</strain>
    </source>
</reference>
<comment type="caution">
    <text evidence="2">The sequence shown here is derived from an EMBL/GenBank/DDBJ whole genome shotgun (WGS) entry which is preliminary data.</text>
</comment>
<accession>A0A7Z0AY86</accession>
<proteinExistence type="predicted"/>
<keyword evidence="1" id="KW-0812">Transmembrane</keyword>
<sequence length="160" mass="17622">MQADEADSIYVLEHRHKRGAVRIKAHAFGCDLFAVVIRRRACIARFLPLIACAIRRKLGGLRLLFSLCAFGGLLTLTSSLDVFLRQCLAVPLERLCAVVTAGPMAERAGVSESLPAALDLVQRIPILLALPISMRLTIRDGMSVRQLGVTLRRELLHNLL</sequence>
<gene>
    <name evidence="2" type="ORF">GGD41_000671</name>
</gene>
<keyword evidence="1" id="KW-1133">Transmembrane helix</keyword>
<dbReference type="AlphaFoldDB" id="A0A7Z0AY86"/>
<feature type="transmembrane region" description="Helical" evidence="1">
    <location>
        <begin position="63"/>
        <end position="84"/>
    </location>
</feature>
<name>A0A7Z0AY86_9BURK</name>
<organism evidence="2 3">
    <name type="scientific">Paraburkholderia bryophila</name>
    <dbReference type="NCBI Taxonomy" id="420952"/>
    <lineage>
        <taxon>Bacteria</taxon>
        <taxon>Pseudomonadati</taxon>
        <taxon>Pseudomonadota</taxon>
        <taxon>Betaproteobacteria</taxon>
        <taxon>Burkholderiales</taxon>
        <taxon>Burkholderiaceae</taxon>
        <taxon>Paraburkholderia</taxon>
    </lineage>
</organism>
<dbReference type="EMBL" id="JACCAU010000001">
    <property type="protein sequence ID" value="NYH13443.1"/>
    <property type="molecule type" value="Genomic_DNA"/>
</dbReference>
<keyword evidence="1" id="KW-0472">Membrane</keyword>
<protein>
    <submittedName>
        <fullName evidence="2">Uncharacterized protein</fullName>
    </submittedName>
</protein>